<dbReference type="Proteomes" id="UP000659654">
    <property type="component" value="Unassembled WGS sequence"/>
</dbReference>
<dbReference type="InterPro" id="IPR002347">
    <property type="entry name" value="SDR_fam"/>
</dbReference>
<gene>
    <name evidence="2" type="ORF">BXYJ_LOCUS11861</name>
</gene>
<evidence type="ECO:0000313" key="5">
    <source>
        <dbReference type="Proteomes" id="UP000659654"/>
    </source>
</evidence>
<dbReference type="WBParaSite" id="BXY_0358400.1">
    <property type="protein sequence ID" value="BXY_0358400.1"/>
    <property type="gene ID" value="BXY_0358400"/>
</dbReference>
<feature type="compositionally biased region" description="Polar residues" evidence="1">
    <location>
        <begin position="278"/>
        <end position="299"/>
    </location>
</feature>
<reference evidence="6" key="1">
    <citation type="submission" date="2016-11" db="UniProtKB">
        <authorList>
            <consortium name="WormBaseParasite"/>
        </authorList>
    </citation>
    <scope>IDENTIFICATION</scope>
</reference>
<dbReference type="EMBL" id="CAJFDI010000005">
    <property type="protein sequence ID" value="CAD5231765.1"/>
    <property type="molecule type" value="Genomic_DNA"/>
</dbReference>
<dbReference type="SUPFAM" id="SSF51735">
    <property type="entry name" value="NAD(P)-binding Rossmann-fold domains"/>
    <property type="match status" value="1"/>
</dbReference>
<reference evidence="3" key="2">
    <citation type="submission" date="2020-08" db="EMBL/GenBank/DDBJ databases">
        <authorList>
            <person name="Kikuchi T."/>
        </authorList>
    </citation>
    <scope>NUCLEOTIDE SEQUENCE</scope>
    <source>
        <strain evidence="2">Ka4C1</strain>
    </source>
</reference>
<dbReference type="InterPro" id="IPR036291">
    <property type="entry name" value="NAD(P)-bd_dom_sf"/>
</dbReference>
<dbReference type="Proteomes" id="UP000095284">
    <property type="component" value="Unplaced"/>
</dbReference>
<dbReference type="AlphaFoldDB" id="A0A1I7RS80"/>
<protein>
    <submittedName>
        <fullName evidence="2">(pine wood nematode) hypothetical protein</fullName>
    </submittedName>
</protein>
<evidence type="ECO:0000313" key="4">
    <source>
        <dbReference type="Proteomes" id="UP000095284"/>
    </source>
</evidence>
<dbReference type="OrthoDB" id="10552399at2759"/>
<dbReference type="EMBL" id="CAJFCV020000005">
    <property type="protein sequence ID" value="CAG9123137.1"/>
    <property type="molecule type" value="Genomic_DNA"/>
</dbReference>
<proteinExistence type="predicted"/>
<name>A0A1I7RS80_BURXY</name>
<evidence type="ECO:0000313" key="6">
    <source>
        <dbReference type="WBParaSite" id="BXY_0358400.1"/>
    </source>
</evidence>
<sequence length="515" mass="59269">MDEHDHEGNETGERKNYIIYLKDSREALIKGGLKDRLKEGNLIALIVADEEDKTYILCRQGFKRMRKHQQGQTTLGAWVELEAYETEGKRRLQLVFAYYNLLPTRVTISGVIYIYVFLEKRDGTFFNEYIGPVSDKNCLIPPCVECAAAEVKVAGYRHKPLVVKYHGSVRIPNEVLPEDLRYQIPEDDELGALPINGTEKTLKVLVGDEQYKFLMTEHQRRNRLAKAQADRRDQERHFPTMVMNRDDLPDRFKANINFSRDDNECRENCDAQALCRPQGTQTPSQQNVSISDSNFKQKPSRCSNGLPTVLITNVGFELGSSLARKYLENNYNVVLHNCGSDVEDDVKKSLIQQVTDRLHVVSFDLLKLDEVRKCLEEKKEIFGHIDVLIHIAMAKCLDLCEEKDYNLNKFLMEQNVNSTRNLFIAMKLLSFHTCKTEVAVVTNLEPDEALAVPETVRNVERWLEYIVHGFKQIFKGAVTVTRQNLTYLHGKADDSESRPHIRHLSHVLKSQLRDL</sequence>
<organism evidence="4 6">
    <name type="scientific">Bursaphelenchus xylophilus</name>
    <name type="common">Pinewood nematode worm</name>
    <name type="synonym">Aphelenchoides xylophilus</name>
    <dbReference type="NCBI Taxonomy" id="6326"/>
    <lineage>
        <taxon>Eukaryota</taxon>
        <taxon>Metazoa</taxon>
        <taxon>Ecdysozoa</taxon>
        <taxon>Nematoda</taxon>
        <taxon>Chromadorea</taxon>
        <taxon>Rhabditida</taxon>
        <taxon>Tylenchina</taxon>
        <taxon>Tylenchomorpha</taxon>
        <taxon>Aphelenchoidea</taxon>
        <taxon>Aphelenchoididae</taxon>
        <taxon>Bursaphelenchus</taxon>
    </lineage>
</organism>
<keyword evidence="5" id="KW-1185">Reference proteome</keyword>
<dbReference type="Pfam" id="PF00106">
    <property type="entry name" value="adh_short"/>
    <property type="match status" value="1"/>
</dbReference>
<dbReference type="Proteomes" id="UP000582659">
    <property type="component" value="Unassembled WGS sequence"/>
</dbReference>
<evidence type="ECO:0000256" key="1">
    <source>
        <dbReference type="SAM" id="MobiDB-lite"/>
    </source>
</evidence>
<dbReference type="Gene3D" id="3.40.50.720">
    <property type="entry name" value="NAD(P)-binding Rossmann-like Domain"/>
    <property type="match status" value="1"/>
</dbReference>
<evidence type="ECO:0000313" key="2">
    <source>
        <dbReference type="EMBL" id="CAD5231765.1"/>
    </source>
</evidence>
<feature type="region of interest" description="Disordered" evidence="1">
    <location>
        <begin position="277"/>
        <end position="299"/>
    </location>
</feature>
<accession>A0A1I7RS80</accession>
<evidence type="ECO:0000313" key="3">
    <source>
        <dbReference type="EMBL" id="CAG9123137.1"/>
    </source>
</evidence>